<evidence type="ECO:0000313" key="3">
    <source>
        <dbReference type="Proteomes" id="UP000516444"/>
    </source>
</evidence>
<dbReference type="KEGG" id="sgm:GCM10017557_62510"/>
<dbReference type="Gene3D" id="3.30.565.10">
    <property type="entry name" value="Histidine kinase-like ATPase, C-terminal domain"/>
    <property type="match status" value="1"/>
</dbReference>
<evidence type="ECO:0008006" key="4">
    <source>
        <dbReference type="Google" id="ProtNLM"/>
    </source>
</evidence>
<dbReference type="InterPro" id="IPR036890">
    <property type="entry name" value="HATPase_C_sf"/>
</dbReference>
<name>A0A7G1P8L2_9ACTN</name>
<dbReference type="AlphaFoldDB" id="A0A7G1P8L2"/>
<organism evidence="2 3">
    <name type="scientific">Streptomyces aurantiacus</name>
    <dbReference type="NCBI Taxonomy" id="47760"/>
    <lineage>
        <taxon>Bacteria</taxon>
        <taxon>Bacillati</taxon>
        <taxon>Actinomycetota</taxon>
        <taxon>Actinomycetes</taxon>
        <taxon>Kitasatosporales</taxon>
        <taxon>Streptomycetaceae</taxon>
        <taxon>Streptomyces</taxon>
        <taxon>Streptomyces aurantiacus group</taxon>
    </lineage>
</organism>
<dbReference type="Proteomes" id="UP000516444">
    <property type="component" value="Chromosome"/>
</dbReference>
<evidence type="ECO:0000313" key="2">
    <source>
        <dbReference type="EMBL" id="BCL31392.1"/>
    </source>
</evidence>
<dbReference type="EMBL" id="AP023440">
    <property type="protein sequence ID" value="BCL31392.1"/>
    <property type="molecule type" value="Genomic_DNA"/>
</dbReference>
<feature type="region of interest" description="Disordered" evidence="1">
    <location>
        <begin position="105"/>
        <end position="124"/>
    </location>
</feature>
<keyword evidence="3" id="KW-1185">Reference proteome</keyword>
<proteinExistence type="predicted"/>
<evidence type="ECO:0000256" key="1">
    <source>
        <dbReference type="SAM" id="MobiDB-lite"/>
    </source>
</evidence>
<gene>
    <name evidence="2" type="ORF">GCM10017557_62510</name>
</gene>
<reference evidence="2 3" key="1">
    <citation type="journal article" date="2014" name="Int. J. Syst. Evol. Microbiol.">
        <title>Complete genome sequence of Corynebacterium casei LMG S-19264T (=DSM 44701T), isolated from a smear-ripened cheese.</title>
        <authorList>
            <consortium name="US DOE Joint Genome Institute (JGI-PGF)"/>
            <person name="Walter F."/>
            <person name="Albersmeier A."/>
            <person name="Kalinowski J."/>
            <person name="Ruckert C."/>
        </authorList>
    </citation>
    <scope>NUCLEOTIDE SEQUENCE [LARGE SCALE GENOMIC DNA]</scope>
    <source>
        <strain evidence="2 3">JCM 4677</strain>
    </source>
</reference>
<accession>A0A7G1P8L2</accession>
<protein>
    <recommendedName>
        <fullName evidence="4">Regulatory protein</fullName>
    </recommendedName>
</protein>
<sequence length="124" mass="13182">MPAPGEEETGGRGLLLVEALAHRWGVDEREGGIGKTVWVELKAPDLLAEPVAREVAAVMVRQGQSVRAWGEWRAVRSVRSEQFATGGPAIVLGLDEGPALRVHATEPLTVRDGGAPAPDTRPAF</sequence>